<dbReference type="Proteomes" id="UP000317550">
    <property type="component" value="Chromosome"/>
</dbReference>
<name>A0A516SMJ5_9NEIS</name>
<dbReference type="OrthoDB" id="5296692at2"/>
<gene>
    <name evidence="1" type="ORF">FNU76_17740</name>
</gene>
<sequence length="64" mass="7390">MFKDTTYVSETTQFLRDFLEKNPDVAKGQIEGRALLWDKQVDRSFETAAEAASVKQKAYVYQPE</sequence>
<evidence type="ECO:0000313" key="1">
    <source>
        <dbReference type="EMBL" id="QDQ29376.1"/>
    </source>
</evidence>
<protein>
    <submittedName>
        <fullName evidence="1">DUF3460 family protein</fullName>
    </submittedName>
</protein>
<dbReference type="KEGG" id="cari:FNU76_17740"/>
<keyword evidence="2" id="KW-1185">Reference proteome</keyword>
<dbReference type="AlphaFoldDB" id="A0A516SMJ5"/>
<dbReference type="InterPro" id="IPR021853">
    <property type="entry name" value="DUF3460"/>
</dbReference>
<accession>A0A516SMJ5</accession>
<dbReference type="Pfam" id="PF11943">
    <property type="entry name" value="DUF3460"/>
    <property type="match status" value="1"/>
</dbReference>
<organism evidence="1 2">
    <name type="scientific">Chitinimonas arctica</name>
    <dbReference type="NCBI Taxonomy" id="2594795"/>
    <lineage>
        <taxon>Bacteria</taxon>
        <taxon>Pseudomonadati</taxon>
        <taxon>Pseudomonadota</taxon>
        <taxon>Betaproteobacteria</taxon>
        <taxon>Neisseriales</taxon>
        <taxon>Chitinibacteraceae</taxon>
        <taxon>Chitinimonas</taxon>
    </lineage>
</organism>
<evidence type="ECO:0000313" key="2">
    <source>
        <dbReference type="Proteomes" id="UP000317550"/>
    </source>
</evidence>
<dbReference type="EMBL" id="CP041730">
    <property type="protein sequence ID" value="QDQ29376.1"/>
    <property type="molecule type" value="Genomic_DNA"/>
</dbReference>
<reference evidence="2" key="1">
    <citation type="submission" date="2019-07" db="EMBL/GenBank/DDBJ databases">
        <title>Chitinimonas sp. nov., isolated from Ny-Alesund, arctica soil.</title>
        <authorList>
            <person name="Xu Q."/>
            <person name="Peng F."/>
        </authorList>
    </citation>
    <scope>NUCLEOTIDE SEQUENCE [LARGE SCALE GENOMIC DNA]</scope>
    <source>
        <strain evidence="2">R3-44</strain>
    </source>
</reference>
<proteinExistence type="predicted"/>